<keyword evidence="3" id="KW-1185">Reference proteome</keyword>
<feature type="domain" description="Transglutaminase-like" evidence="1">
    <location>
        <begin position="105"/>
        <end position="197"/>
    </location>
</feature>
<organism evidence="2 3">
    <name type="scientific">Pustulibacterium marinum</name>
    <dbReference type="NCBI Taxonomy" id="1224947"/>
    <lineage>
        <taxon>Bacteria</taxon>
        <taxon>Pseudomonadati</taxon>
        <taxon>Bacteroidota</taxon>
        <taxon>Flavobacteriia</taxon>
        <taxon>Flavobacteriales</taxon>
        <taxon>Flavobacteriaceae</taxon>
        <taxon>Pustulibacterium</taxon>
    </lineage>
</organism>
<accession>A0A1I7GXX8</accession>
<dbReference type="AlphaFoldDB" id="A0A1I7GXX8"/>
<dbReference type="SUPFAM" id="SSF54001">
    <property type="entry name" value="Cysteine proteinases"/>
    <property type="match status" value="1"/>
</dbReference>
<dbReference type="PROSITE" id="PS51257">
    <property type="entry name" value="PROKAR_LIPOPROTEIN"/>
    <property type="match status" value="1"/>
</dbReference>
<reference evidence="2 3" key="1">
    <citation type="submission" date="2016-10" db="EMBL/GenBank/DDBJ databases">
        <authorList>
            <person name="de Groot N.N."/>
        </authorList>
    </citation>
    <scope>NUCLEOTIDE SEQUENCE [LARGE SCALE GENOMIC DNA]</scope>
    <source>
        <strain evidence="2 3">CGMCC 1.12333</strain>
    </source>
</reference>
<dbReference type="Proteomes" id="UP000199138">
    <property type="component" value="Unassembled WGS sequence"/>
</dbReference>
<evidence type="ECO:0000259" key="1">
    <source>
        <dbReference type="Pfam" id="PF01841"/>
    </source>
</evidence>
<proteinExistence type="predicted"/>
<evidence type="ECO:0000313" key="2">
    <source>
        <dbReference type="EMBL" id="SFU53301.1"/>
    </source>
</evidence>
<dbReference type="Pfam" id="PF01841">
    <property type="entry name" value="Transglut_core"/>
    <property type="match status" value="1"/>
</dbReference>
<gene>
    <name evidence="2" type="ORF">SAMN05216480_10683</name>
</gene>
<sequence length="242" mass="27320">MKIKVLLIIVASLLIACQGISKTGRAIKVKEARIEANKKAAIPSPETIKKQQEPNQENIQDIVTPEEQKSINKHLIENNIPKAQGNLIQVEGLVVKEVRALTIDLNTSSDQLEQITAMKAYVQEHWHYVNDPQTGKDTWRSAEATLALKYKNKYTGDCDDFAILLASFAKQIGLEARVVAGYNKDGGHAFAEFLIEKQQIHSQALQNYDYRLVMGQYWVSLDWFKAEEHNKYLQDAVILTGI</sequence>
<evidence type="ECO:0000313" key="3">
    <source>
        <dbReference type="Proteomes" id="UP000199138"/>
    </source>
</evidence>
<dbReference type="STRING" id="1224947.SAMN05216480_10683"/>
<dbReference type="Gene3D" id="3.10.620.30">
    <property type="match status" value="1"/>
</dbReference>
<dbReference type="EMBL" id="FPBK01000006">
    <property type="protein sequence ID" value="SFU53301.1"/>
    <property type="molecule type" value="Genomic_DNA"/>
</dbReference>
<protein>
    <submittedName>
        <fullName evidence="2">Transglutaminase-like superfamily protein</fullName>
    </submittedName>
</protein>
<dbReference type="InterPro" id="IPR002931">
    <property type="entry name" value="Transglutaminase-like"/>
</dbReference>
<dbReference type="RefSeq" id="WP_093024979.1">
    <property type="nucleotide sequence ID" value="NZ_FPBK01000006.1"/>
</dbReference>
<name>A0A1I7GXX8_9FLAO</name>
<dbReference type="InterPro" id="IPR038765">
    <property type="entry name" value="Papain-like_cys_pep_sf"/>
</dbReference>
<dbReference type="OrthoDB" id="1523787at2"/>